<proteinExistence type="predicted"/>
<dbReference type="AlphaFoldDB" id="S7UP46"/>
<evidence type="ECO:0000313" key="2">
    <source>
        <dbReference type="Proteomes" id="UP000014975"/>
    </source>
</evidence>
<gene>
    <name evidence="1" type="ORF">dsat_1848</name>
</gene>
<dbReference type="STRING" id="1121439.dsat_1848"/>
<dbReference type="OrthoDB" id="5452664at2"/>
<dbReference type="Proteomes" id="UP000014975">
    <property type="component" value="Unassembled WGS sequence"/>
</dbReference>
<keyword evidence="2" id="KW-1185">Reference proteome</keyword>
<name>S7UP46_9BACT</name>
<dbReference type="EMBL" id="ATHI01000002">
    <property type="protein sequence ID" value="EPR35744.1"/>
    <property type="molecule type" value="Genomic_DNA"/>
</dbReference>
<dbReference type="PATRIC" id="fig|1121439.3.peg.234"/>
<accession>S7UP46</accession>
<organism evidence="1 2">
    <name type="scientific">Alkalidesulfovibrio alkalitolerans DSM 16529</name>
    <dbReference type="NCBI Taxonomy" id="1121439"/>
    <lineage>
        <taxon>Bacteria</taxon>
        <taxon>Pseudomonadati</taxon>
        <taxon>Thermodesulfobacteriota</taxon>
        <taxon>Desulfovibrionia</taxon>
        <taxon>Desulfovibrionales</taxon>
        <taxon>Desulfovibrionaceae</taxon>
        <taxon>Alkalidesulfovibrio</taxon>
    </lineage>
</organism>
<dbReference type="eggNOG" id="ENOG50340E4">
    <property type="taxonomic scope" value="Bacteria"/>
</dbReference>
<dbReference type="RefSeq" id="WP_020885734.1">
    <property type="nucleotide sequence ID" value="NZ_ATHI01000002.1"/>
</dbReference>
<reference evidence="1 2" key="1">
    <citation type="journal article" date="2013" name="Genome Announc.">
        <title>Draft genome sequences for three mercury-methylating, sulfate-reducing bacteria.</title>
        <authorList>
            <person name="Brown S.D."/>
            <person name="Hurt R.A.Jr."/>
            <person name="Gilmour C.C."/>
            <person name="Elias D.A."/>
        </authorList>
    </citation>
    <scope>NUCLEOTIDE SEQUENCE [LARGE SCALE GENOMIC DNA]</scope>
    <source>
        <strain evidence="1 2">DSM 16529</strain>
    </source>
</reference>
<comment type="caution">
    <text evidence="1">The sequence shown here is derived from an EMBL/GenBank/DDBJ whole genome shotgun (WGS) entry which is preliminary data.</text>
</comment>
<sequence>MSDEALRLHAHIRAVVLARFCRDEASRAEALSDYLAVSCPGVGAESAKQLAALVPPVLPKLYAGWAAMFADRLLETVPIEQIQHLCDGSRENETSLLLAFLMYLESETMERRMAEDLAAYGLERSSEDDGGSLVADYIRARVARFRQNLGEKLQ</sequence>
<protein>
    <submittedName>
        <fullName evidence="1">Uncharacterized protein</fullName>
    </submittedName>
</protein>
<evidence type="ECO:0000313" key="1">
    <source>
        <dbReference type="EMBL" id="EPR35744.1"/>
    </source>
</evidence>